<evidence type="ECO:0000259" key="3">
    <source>
        <dbReference type="Pfam" id="PF03129"/>
    </source>
</evidence>
<proteinExistence type="predicted"/>
<keyword evidence="1" id="KW-0963">Cytoplasm</keyword>
<dbReference type="RefSeq" id="WP_221289347.1">
    <property type="nucleotide sequence ID" value="NZ_AP024597.1"/>
</dbReference>
<dbReference type="Gene3D" id="3.50.80.10">
    <property type="entry name" value="D-tyrosyl-tRNA(Tyr) deacylase"/>
    <property type="match status" value="1"/>
</dbReference>
<dbReference type="GeneID" id="66162357"/>
<dbReference type="GO" id="GO:0005524">
    <property type="term" value="F:ATP binding"/>
    <property type="evidence" value="ECO:0007669"/>
    <property type="project" value="InterPro"/>
</dbReference>
<keyword evidence="5" id="KW-0378">Hydrolase</keyword>
<organism evidence="5 6">
    <name type="scientific">Stygiolobus caldivivus</name>
    <dbReference type="NCBI Taxonomy" id="2824673"/>
    <lineage>
        <taxon>Archaea</taxon>
        <taxon>Thermoproteota</taxon>
        <taxon>Thermoprotei</taxon>
        <taxon>Sulfolobales</taxon>
        <taxon>Sulfolobaceae</taxon>
        <taxon>Stygiolobus</taxon>
    </lineage>
</organism>
<dbReference type="InterPro" id="IPR015011">
    <property type="entry name" value="Threonyl-tRNA_syn_edit_dom_arc"/>
</dbReference>
<dbReference type="GO" id="GO:0016787">
    <property type="term" value="F:hydrolase activity"/>
    <property type="evidence" value="ECO:0007669"/>
    <property type="project" value="UniProtKB-KW"/>
</dbReference>
<dbReference type="Proteomes" id="UP000825123">
    <property type="component" value="Chromosome"/>
</dbReference>
<feature type="domain" description="Anticodon-binding" evidence="3">
    <location>
        <begin position="279"/>
        <end position="365"/>
    </location>
</feature>
<sequence>MILLLIHASKFSFSVKEKAIKEPEEPKIPSLEKENVLVVFTTIEKGDSEELVDKAVSEVVSVFNDVKASSVVIYPYAHLSDNLERPAQAISLLKLFEDKMSKALGKEVYRTPFGWYKQFMIDCYGHPLSELSKRIREGEVNYQKSEELKVCEKFGFSSSPHSTFMRRATLEYLRYLAKPDVIIEGEGEPENGEMVISYSTPSGRRLPCINEEPTIKVKTKSEVNGIPDSFTDSKNTYIVRAKGNKGYSTINVNLLTYYYLLNASRENPPTLPLWLSPVQVRIIPVKREFINEAVTLASQIGSRVDIDDTEDGLGSKIARAGKEWIPYLVLLGEREVKTGSLTVKIRKGNEQRSYTADELRKEIKAQDPLSLQPFLPLLVSKRPKKYVTLQ</sequence>
<keyword evidence="6" id="KW-1185">Reference proteome</keyword>
<name>A0A8D5U5L5_9CREN</name>
<dbReference type="SUPFAM" id="SSF52954">
    <property type="entry name" value="Class II aaRS ABD-related"/>
    <property type="match status" value="1"/>
</dbReference>
<evidence type="ECO:0000313" key="6">
    <source>
        <dbReference type="Proteomes" id="UP000825123"/>
    </source>
</evidence>
<evidence type="ECO:0000259" key="4">
    <source>
        <dbReference type="Pfam" id="PF08915"/>
    </source>
</evidence>
<gene>
    <name evidence="5" type="ORF">KN1_06030</name>
</gene>
<dbReference type="InterPro" id="IPR036621">
    <property type="entry name" value="Anticodon-bd_dom_sf"/>
</dbReference>
<dbReference type="InterPro" id="IPR004154">
    <property type="entry name" value="Anticodon-bd"/>
</dbReference>
<dbReference type="Gene3D" id="3.40.50.800">
    <property type="entry name" value="Anticodon-binding domain"/>
    <property type="match status" value="1"/>
</dbReference>
<evidence type="ECO:0000256" key="1">
    <source>
        <dbReference type="ARBA" id="ARBA00022490"/>
    </source>
</evidence>
<reference evidence="5 6" key="1">
    <citation type="submission" date="2021-04" db="EMBL/GenBank/DDBJ databases">
        <title>Complete genome sequence of Stygiolobus sp. KN-1.</title>
        <authorList>
            <person name="Nakamura K."/>
            <person name="Sakai H."/>
            <person name="Kurosawa N."/>
        </authorList>
    </citation>
    <scope>NUCLEOTIDE SEQUENCE [LARGE SCALE GENOMIC DNA]</scope>
    <source>
        <strain evidence="5 6">KN-1</strain>
    </source>
</reference>
<keyword evidence="2" id="KW-0648">Protein biosynthesis</keyword>
<dbReference type="GO" id="GO:0006435">
    <property type="term" value="P:threonyl-tRNA aminoacylation"/>
    <property type="evidence" value="ECO:0007669"/>
    <property type="project" value="TreeGrafter"/>
</dbReference>
<dbReference type="AlphaFoldDB" id="A0A8D5U5L5"/>
<evidence type="ECO:0000256" key="2">
    <source>
        <dbReference type="ARBA" id="ARBA00022917"/>
    </source>
</evidence>
<dbReference type="KEGG" id="csty:KN1_06030"/>
<dbReference type="Pfam" id="PF03129">
    <property type="entry name" value="HGTP_anticodon"/>
    <property type="match status" value="1"/>
</dbReference>
<dbReference type="Pfam" id="PF08915">
    <property type="entry name" value="tRNA-Thr_ED"/>
    <property type="match status" value="1"/>
</dbReference>
<dbReference type="GO" id="GO:0005737">
    <property type="term" value="C:cytoplasm"/>
    <property type="evidence" value="ECO:0007669"/>
    <property type="project" value="InterPro"/>
</dbReference>
<dbReference type="InterPro" id="IPR023509">
    <property type="entry name" value="DTD-like_sf"/>
</dbReference>
<dbReference type="PANTHER" id="PTHR11451:SF44">
    <property type="entry name" value="THREONINE--TRNA LIGASE, CHLOROPLASTIC_MITOCHONDRIAL 2"/>
    <property type="match status" value="1"/>
</dbReference>
<dbReference type="NCBIfam" id="NF011500">
    <property type="entry name" value="PRK14938.1"/>
    <property type="match status" value="1"/>
</dbReference>
<protein>
    <submittedName>
        <fullName evidence="5">Ser-tRNA(Thr) hydrolase</fullName>
    </submittedName>
</protein>
<feature type="domain" description="Threonyl-tRNA synthetase editing" evidence="4">
    <location>
        <begin position="1"/>
        <end position="135"/>
    </location>
</feature>
<dbReference type="EMBL" id="AP024597">
    <property type="protein sequence ID" value="BCU69306.1"/>
    <property type="molecule type" value="Genomic_DNA"/>
</dbReference>
<dbReference type="PANTHER" id="PTHR11451">
    <property type="entry name" value="THREONINE-TRNA LIGASE"/>
    <property type="match status" value="1"/>
</dbReference>
<accession>A0A8D5U5L5</accession>
<dbReference type="GO" id="GO:0008270">
    <property type="term" value="F:zinc ion binding"/>
    <property type="evidence" value="ECO:0007669"/>
    <property type="project" value="InterPro"/>
</dbReference>
<dbReference type="GO" id="GO:0004829">
    <property type="term" value="F:threonine-tRNA ligase activity"/>
    <property type="evidence" value="ECO:0007669"/>
    <property type="project" value="InterPro"/>
</dbReference>
<evidence type="ECO:0000313" key="5">
    <source>
        <dbReference type="EMBL" id="BCU69306.1"/>
    </source>
</evidence>